<feature type="region of interest" description="Disordered" evidence="1">
    <location>
        <begin position="54"/>
        <end position="74"/>
    </location>
</feature>
<evidence type="ECO:0000313" key="3">
    <source>
        <dbReference type="EMBL" id="QPC81601.1"/>
    </source>
</evidence>
<evidence type="ECO:0000259" key="2">
    <source>
        <dbReference type="SMART" id="SM00834"/>
    </source>
</evidence>
<feature type="region of interest" description="Disordered" evidence="1">
    <location>
        <begin position="83"/>
        <end position="102"/>
    </location>
</feature>
<dbReference type="InterPro" id="IPR013429">
    <property type="entry name" value="Regulatory_FmdB_Zinc_ribbon"/>
</dbReference>
<sequence length="102" mass="11546">MPTYAYRCLECGTEFEATHSINDEPPECPYCESEDVERRITQAPTIAQGMLTHAGDGRKATKEELQAKWQEETPKLRKQLRDKLGEDAVKDLPSLNFGSDDD</sequence>
<dbReference type="Gene3D" id="2.20.28.30">
    <property type="entry name" value="RNA polymerase ii, chain L"/>
    <property type="match status" value="1"/>
</dbReference>
<gene>
    <name evidence="3" type="ORF">G4Y79_18170</name>
</gene>
<organism evidence="3 4">
    <name type="scientific">Phototrophicus methaneseepsis</name>
    <dbReference type="NCBI Taxonomy" id="2710758"/>
    <lineage>
        <taxon>Bacteria</taxon>
        <taxon>Bacillati</taxon>
        <taxon>Chloroflexota</taxon>
        <taxon>Candidatus Thermofontia</taxon>
        <taxon>Phototrophicales</taxon>
        <taxon>Phototrophicaceae</taxon>
        <taxon>Phototrophicus</taxon>
    </lineage>
</organism>
<name>A0A7S8IDJ5_9CHLR</name>
<protein>
    <submittedName>
        <fullName evidence="3">Zinc ribbon domain-containing protein</fullName>
    </submittedName>
</protein>
<dbReference type="KEGG" id="pmet:G4Y79_18170"/>
<dbReference type="Proteomes" id="UP000594468">
    <property type="component" value="Chromosome"/>
</dbReference>
<evidence type="ECO:0000256" key="1">
    <source>
        <dbReference type="SAM" id="MobiDB-lite"/>
    </source>
</evidence>
<dbReference type="Pfam" id="PF09723">
    <property type="entry name" value="Zn_ribbon_8"/>
    <property type="match status" value="1"/>
</dbReference>
<keyword evidence="4" id="KW-1185">Reference proteome</keyword>
<reference evidence="3 4" key="1">
    <citation type="submission" date="2020-02" db="EMBL/GenBank/DDBJ databases">
        <authorList>
            <person name="Zheng R.K."/>
            <person name="Sun C.M."/>
        </authorList>
    </citation>
    <scope>NUCLEOTIDE SEQUENCE [LARGE SCALE GENOMIC DNA]</scope>
    <source>
        <strain evidence="4">rifampicinis</strain>
    </source>
</reference>
<accession>A0A7S8IDJ5</accession>
<feature type="domain" description="Putative regulatory protein FmdB zinc ribbon" evidence="2">
    <location>
        <begin position="1"/>
        <end position="41"/>
    </location>
</feature>
<dbReference type="AlphaFoldDB" id="A0A7S8IDJ5"/>
<dbReference type="EMBL" id="CP062983">
    <property type="protein sequence ID" value="QPC81601.1"/>
    <property type="molecule type" value="Genomic_DNA"/>
</dbReference>
<dbReference type="PANTHER" id="PTHR34404:SF2">
    <property type="entry name" value="CONSERVED SERINE RICH PROTEIN"/>
    <property type="match status" value="1"/>
</dbReference>
<dbReference type="RefSeq" id="WP_195169673.1">
    <property type="nucleotide sequence ID" value="NZ_CP062983.1"/>
</dbReference>
<proteinExistence type="predicted"/>
<evidence type="ECO:0000313" key="4">
    <source>
        <dbReference type="Proteomes" id="UP000594468"/>
    </source>
</evidence>
<dbReference type="SMART" id="SM00834">
    <property type="entry name" value="CxxC_CXXC_SSSS"/>
    <property type="match status" value="1"/>
</dbReference>
<feature type="compositionally biased region" description="Basic and acidic residues" evidence="1">
    <location>
        <begin position="55"/>
        <end position="74"/>
    </location>
</feature>
<dbReference type="NCBIfam" id="TIGR02605">
    <property type="entry name" value="CxxC_CxxC_SSSS"/>
    <property type="match status" value="1"/>
</dbReference>
<dbReference type="PANTHER" id="PTHR34404">
    <property type="entry name" value="REGULATORY PROTEIN, FMDB FAMILY"/>
    <property type="match status" value="1"/>
</dbReference>